<dbReference type="PANTHER" id="PTHR43591:SF24">
    <property type="entry name" value="2-METHOXY-6-POLYPRENYL-1,4-BENZOQUINOL METHYLASE, MITOCHONDRIAL"/>
    <property type="match status" value="1"/>
</dbReference>
<dbReference type="GO" id="GO:0008757">
    <property type="term" value="F:S-adenosylmethionine-dependent methyltransferase activity"/>
    <property type="evidence" value="ECO:0007669"/>
    <property type="project" value="InterPro"/>
</dbReference>
<dbReference type="AlphaFoldDB" id="A0A6J4UHN8"/>
<dbReference type="Gene3D" id="3.40.50.150">
    <property type="entry name" value="Vaccinia Virus protein VP39"/>
    <property type="match status" value="1"/>
</dbReference>
<organism evidence="2">
    <name type="scientific">uncultured Thermomicrobiales bacterium</name>
    <dbReference type="NCBI Taxonomy" id="1645740"/>
    <lineage>
        <taxon>Bacteria</taxon>
        <taxon>Pseudomonadati</taxon>
        <taxon>Thermomicrobiota</taxon>
        <taxon>Thermomicrobia</taxon>
        <taxon>Thermomicrobiales</taxon>
        <taxon>environmental samples</taxon>
    </lineage>
</organism>
<feature type="domain" description="Methyltransferase type 11" evidence="1">
    <location>
        <begin position="51"/>
        <end position="148"/>
    </location>
</feature>
<dbReference type="PANTHER" id="PTHR43591">
    <property type="entry name" value="METHYLTRANSFERASE"/>
    <property type="match status" value="1"/>
</dbReference>
<name>A0A6J4UHN8_9BACT</name>
<reference evidence="2" key="1">
    <citation type="submission" date="2020-02" db="EMBL/GenBank/DDBJ databases">
        <authorList>
            <person name="Meier V. D."/>
        </authorList>
    </citation>
    <scope>NUCLEOTIDE SEQUENCE</scope>
    <source>
        <strain evidence="2">AVDCRST_MAG88</strain>
    </source>
</reference>
<dbReference type="SUPFAM" id="SSF53335">
    <property type="entry name" value="S-adenosyl-L-methionine-dependent methyltransferases"/>
    <property type="match status" value="1"/>
</dbReference>
<sequence>MKNEVVARKAQTRAMFDRIAPDYDVAGPGCFAHFGRRLVEVAGVGPGQRVLDVATGRGAALFPAAASVGTGGEVIGIDLAEGMVRLANDEATRRGLPAAVRVMDAERLDFPDATFNRLLCGFGVMFFPDLGRALGEFHRVLKPGGRLALSTWRVTQSDDLGAVLAQLGLADMGDEVALRFKDPADVERPLLAAGFTDVRVQIDTATFRYADVDQYWQNARGTGLRRWLDALDAVQVERVKAALAERLQPHRRPDGIYLTAAALLAVAGS</sequence>
<dbReference type="EMBL" id="CADCWM010000276">
    <property type="protein sequence ID" value="CAA9551086.1"/>
    <property type="molecule type" value="Genomic_DNA"/>
</dbReference>
<dbReference type="InterPro" id="IPR013216">
    <property type="entry name" value="Methyltransf_11"/>
</dbReference>
<gene>
    <name evidence="2" type="ORF">AVDCRST_MAG88-782</name>
</gene>
<proteinExistence type="predicted"/>
<accession>A0A6J4UHN8</accession>
<evidence type="ECO:0000259" key="1">
    <source>
        <dbReference type="Pfam" id="PF08241"/>
    </source>
</evidence>
<protein>
    <recommendedName>
        <fullName evidence="1">Methyltransferase type 11 domain-containing protein</fullName>
    </recommendedName>
</protein>
<dbReference type="InterPro" id="IPR029063">
    <property type="entry name" value="SAM-dependent_MTases_sf"/>
</dbReference>
<dbReference type="Pfam" id="PF08241">
    <property type="entry name" value="Methyltransf_11"/>
    <property type="match status" value="1"/>
</dbReference>
<evidence type="ECO:0000313" key="2">
    <source>
        <dbReference type="EMBL" id="CAA9551086.1"/>
    </source>
</evidence>
<dbReference type="CDD" id="cd02440">
    <property type="entry name" value="AdoMet_MTases"/>
    <property type="match status" value="1"/>
</dbReference>